<proteinExistence type="predicted"/>
<protein>
    <submittedName>
        <fullName evidence="1">Uncharacterized protein</fullName>
    </submittedName>
</protein>
<accession>A7B1C9</accession>
<dbReference type="EMBL" id="AAYG02000011">
    <property type="protein sequence ID" value="EDN78051.1"/>
    <property type="molecule type" value="Genomic_DNA"/>
</dbReference>
<dbReference type="AlphaFoldDB" id="A7B1C9"/>
<reference evidence="1 2" key="1">
    <citation type="submission" date="2007-04" db="EMBL/GenBank/DDBJ databases">
        <authorList>
            <person name="Fulton L."/>
            <person name="Clifton S."/>
            <person name="Fulton B."/>
            <person name="Xu J."/>
            <person name="Minx P."/>
            <person name="Pepin K.H."/>
            <person name="Johnson M."/>
            <person name="Thiruvilangam P."/>
            <person name="Bhonagiri V."/>
            <person name="Nash W.E."/>
            <person name="Mardis E.R."/>
            <person name="Wilson R.K."/>
        </authorList>
    </citation>
    <scope>NUCLEOTIDE SEQUENCE [LARGE SCALE GENOMIC DNA]</scope>
    <source>
        <strain evidence="1 2">ATCC 29149</strain>
    </source>
</reference>
<dbReference type="Proteomes" id="UP000004410">
    <property type="component" value="Unassembled WGS sequence"/>
</dbReference>
<sequence>MCNHIHSIPYNLTYFINFFHHGLSFLRVNEYISSR</sequence>
<evidence type="ECO:0000313" key="2">
    <source>
        <dbReference type="Proteomes" id="UP000004410"/>
    </source>
</evidence>
<reference evidence="1 2" key="2">
    <citation type="submission" date="2007-06" db="EMBL/GenBank/DDBJ databases">
        <title>Draft genome sequence of Ruminococcus gnavus (ATCC 29149).</title>
        <authorList>
            <person name="Sudarsanam P."/>
            <person name="Ley R."/>
            <person name="Guruge J."/>
            <person name="Turnbaugh P.J."/>
            <person name="Mahowald M."/>
            <person name="Liep D."/>
            <person name="Gordon J."/>
        </authorList>
    </citation>
    <scope>NUCLEOTIDE SEQUENCE [LARGE SCALE GENOMIC DNA]</scope>
    <source>
        <strain evidence="1 2">ATCC 29149</strain>
    </source>
</reference>
<gene>
    <name evidence="1" type="ORF">RUMGNA_01355</name>
</gene>
<dbReference type="PaxDb" id="411470-RUMGNA_01355"/>
<comment type="caution">
    <text evidence="1">The sequence shown here is derived from an EMBL/GenBank/DDBJ whole genome shotgun (WGS) entry which is preliminary data.</text>
</comment>
<name>A7B1C9_MEDG7</name>
<organism evidence="1 2">
    <name type="scientific">Mediterraneibacter gnavus (strain ATCC 29149 / DSM 114966 / JCM 6515 / VPI C7-9)</name>
    <name type="common">Ruminococcus gnavus</name>
    <dbReference type="NCBI Taxonomy" id="411470"/>
    <lineage>
        <taxon>Bacteria</taxon>
        <taxon>Bacillati</taxon>
        <taxon>Bacillota</taxon>
        <taxon>Clostridia</taxon>
        <taxon>Lachnospirales</taxon>
        <taxon>Lachnospiraceae</taxon>
        <taxon>Mediterraneibacter</taxon>
    </lineage>
</organism>
<evidence type="ECO:0000313" key="1">
    <source>
        <dbReference type="EMBL" id="EDN78051.1"/>
    </source>
</evidence>